<sequence length="73" mass="7772">MTVEVTFRALGALVSATGVVDGLSGAKPGRTSYVDEWVLRRRVRWSGGLRNMGSPGRGVGHHRLTHATARSVG</sequence>
<comment type="caution">
    <text evidence="2">The sequence shown here is derived from an EMBL/GenBank/DDBJ whole genome shotgun (WGS) entry which is preliminary data.</text>
</comment>
<accession>A0A4R5AW21</accession>
<organism evidence="2 3">
    <name type="scientific">Actinomadura rubrisoli</name>
    <dbReference type="NCBI Taxonomy" id="2530368"/>
    <lineage>
        <taxon>Bacteria</taxon>
        <taxon>Bacillati</taxon>
        <taxon>Actinomycetota</taxon>
        <taxon>Actinomycetes</taxon>
        <taxon>Streptosporangiales</taxon>
        <taxon>Thermomonosporaceae</taxon>
        <taxon>Actinomadura</taxon>
    </lineage>
</organism>
<name>A0A4R5AW21_9ACTN</name>
<evidence type="ECO:0000313" key="3">
    <source>
        <dbReference type="Proteomes" id="UP000294513"/>
    </source>
</evidence>
<reference evidence="2 3" key="1">
    <citation type="submission" date="2019-03" db="EMBL/GenBank/DDBJ databases">
        <title>Draft genome sequences of novel Actinobacteria.</title>
        <authorList>
            <person name="Sahin N."/>
            <person name="Ay H."/>
            <person name="Saygin H."/>
        </authorList>
    </citation>
    <scope>NUCLEOTIDE SEQUENCE [LARGE SCALE GENOMIC DNA]</scope>
    <source>
        <strain evidence="2 3">H3C3</strain>
    </source>
</reference>
<feature type="region of interest" description="Disordered" evidence="1">
    <location>
        <begin position="50"/>
        <end position="73"/>
    </location>
</feature>
<dbReference type="RefSeq" id="WP_131899131.1">
    <property type="nucleotide sequence ID" value="NZ_SMKU01000201.1"/>
</dbReference>
<gene>
    <name evidence="2" type="ORF">E1298_29910</name>
</gene>
<evidence type="ECO:0000256" key="1">
    <source>
        <dbReference type="SAM" id="MobiDB-lite"/>
    </source>
</evidence>
<dbReference type="EMBL" id="SMKU01000201">
    <property type="protein sequence ID" value="TDD77628.1"/>
    <property type="molecule type" value="Genomic_DNA"/>
</dbReference>
<dbReference type="Proteomes" id="UP000294513">
    <property type="component" value="Unassembled WGS sequence"/>
</dbReference>
<dbReference type="AlphaFoldDB" id="A0A4R5AW21"/>
<proteinExistence type="predicted"/>
<keyword evidence="3" id="KW-1185">Reference proteome</keyword>
<protein>
    <submittedName>
        <fullName evidence="2">Uncharacterized protein</fullName>
    </submittedName>
</protein>
<evidence type="ECO:0000313" key="2">
    <source>
        <dbReference type="EMBL" id="TDD77628.1"/>
    </source>
</evidence>